<keyword evidence="1" id="KW-0479">Metal-binding</keyword>
<reference evidence="6" key="1">
    <citation type="submission" date="2010-11" db="EMBL/GenBank/DDBJ databases">
        <title>The complete genome of Mahella australiensis DSM 15567.</title>
        <authorList>
            <consortium name="US DOE Joint Genome Institute (JGI-PGF)"/>
            <person name="Lucas S."/>
            <person name="Copeland A."/>
            <person name="Lapidus A."/>
            <person name="Bruce D."/>
            <person name="Goodwin L."/>
            <person name="Pitluck S."/>
            <person name="Kyrpides N."/>
            <person name="Mavromatis K."/>
            <person name="Pagani I."/>
            <person name="Ivanova N."/>
            <person name="Teshima H."/>
            <person name="Brettin T."/>
            <person name="Detter J.C."/>
            <person name="Han C."/>
            <person name="Tapia R."/>
            <person name="Land M."/>
            <person name="Hauser L."/>
            <person name="Markowitz V."/>
            <person name="Cheng J.-F."/>
            <person name="Hugenholtz P."/>
            <person name="Woyke T."/>
            <person name="Wu D."/>
            <person name="Spring S."/>
            <person name="Pukall R."/>
            <person name="Steenblock K."/>
            <person name="Schneider S."/>
            <person name="Klenk H.-P."/>
            <person name="Eisen J.A."/>
        </authorList>
    </citation>
    <scope>NUCLEOTIDE SEQUENCE [LARGE SCALE GENOMIC DNA]</scope>
    <source>
        <strain evidence="6">DSM 15567 / CIP 107919 / 50-1 BON</strain>
    </source>
</reference>
<dbReference type="InterPro" id="IPR009051">
    <property type="entry name" value="Helical_ferredxn"/>
</dbReference>
<evidence type="ECO:0000313" key="6">
    <source>
        <dbReference type="Proteomes" id="UP000008457"/>
    </source>
</evidence>
<dbReference type="SUPFAM" id="SSF54862">
    <property type="entry name" value="4Fe-4S ferredoxins"/>
    <property type="match status" value="1"/>
</dbReference>
<dbReference type="Gene3D" id="1.10.1060.10">
    <property type="entry name" value="Alpha-helical ferredoxin"/>
    <property type="match status" value="1"/>
</dbReference>
<dbReference type="Proteomes" id="UP000008457">
    <property type="component" value="Chromosome"/>
</dbReference>
<evidence type="ECO:0000313" key="5">
    <source>
        <dbReference type="EMBL" id="AEE96096.1"/>
    </source>
</evidence>
<dbReference type="KEGG" id="mas:Mahau_0898"/>
<keyword evidence="3" id="KW-0411">Iron-sulfur</keyword>
<name>F4A1Y0_MAHA5</name>
<dbReference type="PANTHER" id="PTHR40447:SF1">
    <property type="entry name" value="ANAEROBIC SULFITE REDUCTASE SUBUNIT A"/>
    <property type="match status" value="1"/>
</dbReference>
<proteinExistence type="predicted"/>
<dbReference type="PROSITE" id="PS51379">
    <property type="entry name" value="4FE4S_FER_2"/>
    <property type="match status" value="2"/>
</dbReference>
<dbReference type="HOGENOM" id="CLU_046702_0_0_9"/>
<feature type="domain" description="4Fe-4S ferredoxin-type" evidence="4">
    <location>
        <begin position="299"/>
        <end position="330"/>
    </location>
</feature>
<feature type="domain" description="4Fe-4S ferredoxin-type" evidence="4">
    <location>
        <begin position="219"/>
        <end position="251"/>
    </location>
</feature>
<sequence>MSVISYKMLQKANMADIVNRWMKDYDVIAPVKYGMTMEFRHIDDPKRIYLSDGNSIKTPKEFFFPQNDELFEIRDGEVQAPISAKPTILLGVKSCDVTSFPVIDKVFINEHYVDPYYKVRRDNTIVIGYACNKPDDGGFCTTLGISPAHNEQCDMFWHDIGDAYLIDVITQNGSDLANGLPDASQEDVEAAHNARESIEAMMPPEFDLADLPDEKTFFEAPLWDEAYQRCIGCGTCTYVCSTCHCFEFYDERTKGAVKRYRDWDSCMYALFTEHTSGHNPRPTQKERVRQRFMHKFCYYPINFGVVSCVGCGRCVRQCPTNVDIRRIIKQACDYGREVATSVE</sequence>
<dbReference type="eggNOG" id="COG1143">
    <property type="taxonomic scope" value="Bacteria"/>
</dbReference>
<dbReference type="GO" id="GO:0051536">
    <property type="term" value="F:iron-sulfur cluster binding"/>
    <property type="evidence" value="ECO:0007669"/>
    <property type="project" value="UniProtKB-KW"/>
</dbReference>
<dbReference type="PROSITE" id="PS00198">
    <property type="entry name" value="4FE4S_FER_1"/>
    <property type="match status" value="1"/>
</dbReference>
<dbReference type="EMBL" id="CP002360">
    <property type="protein sequence ID" value="AEE96096.1"/>
    <property type="molecule type" value="Genomic_DNA"/>
</dbReference>
<evidence type="ECO:0000256" key="2">
    <source>
        <dbReference type="ARBA" id="ARBA00023004"/>
    </source>
</evidence>
<dbReference type="AlphaFoldDB" id="F4A1Y0"/>
<dbReference type="GO" id="GO:0046872">
    <property type="term" value="F:metal ion binding"/>
    <property type="evidence" value="ECO:0007669"/>
    <property type="project" value="UniProtKB-KW"/>
</dbReference>
<evidence type="ECO:0000256" key="1">
    <source>
        <dbReference type="ARBA" id="ARBA00022723"/>
    </source>
</evidence>
<dbReference type="RefSeq" id="WP_013780526.1">
    <property type="nucleotide sequence ID" value="NC_015520.1"/>
</dbReference>
<dbReference type="PANTHER" id="PTHR40447">
    <property type="entry name" value="ANAEROBIC SULFITE REDUCTASE SUBUNIT A"/>
    <property type="match status" value="1"/>
</dbReference>
<protein>
    <submittedName>
        <fullName evidence="5">4Fe-4S ferredoxin iron-sulfur binding domain protein</fullName>
    </submittedName>
</protein>
<dbReference type="Pfam" id="PF17179">
    <property type="entry name" value="Fer4_22"/>
    <property type="match status" value="1"/>
</dbReference>
<gene>
    <name evidence="5" type="ordered locus">Mahau_0898</name>
</gene>
<keyword evidence="2" id="KW-0408">Iron</keyword>
<accession>F4A1Y0</accession>
<evidence type="ECO:0000259" key="4">
    <source>
        <dbReference type="PROSITE" id="PS51379"/>
    </source>
</evidence>
<dbReference type="InterPro" id="IPR017896">
    <property type="entry name" value="4Fe4S_Fe-S-bd"/>
</dbReference>
<dbReference type="InterPro" id="IPR017900">
    <property type="entry name" value="4Fe4S_Fe_S_CS"/>
</dbReference>
<dbReference type="STRING" id="697281.Mahau_0898"/>
<organism evidence="5 6">
    <name type="scientific">Mahella australiensis (strain DSM 15567 / CIP 107919 / 50-1 BON)</name>
    <dbReference type="NCBI Taxonomy" id="697281"/>
    <lineage>
        <taxon>Bacteria</taxon>
        <taxon>Bacillati</taxon>
        <taxon>Bacillota</taxon>
        <taxon>Clostridia</taxon>
        <taxon>Thermoanaerobacterales</taxon>
        <taxon>Thermoanaerobacterales Family IV. Incertae Sedis</taxon>
        <taxon>Mahella</taxon>
    </lineage>
</organism>
<reference evidence="5 6" key="2">
    <citation type="journal article" date="2011" name="Stand. Genomic Sci.">
        <title>Complete genome sequence of Mahella australiensis type strain (50-1 BON).</title>
        <authorList>
            <person name="Sikorski J."/>
            <person name="Teshima H."/>
            <person name="Nolan M."/>
            <person name="Lucas S."/>
            <person name="Hammon N."/>
            <person name="Deshpande S."/>
            <person name="Cheng J.F."/>
            <person name="Pitluck S."/>
            <person name="Liolios K."/>
            <person name="Pagani I."/>
            <person name="Ivanova N."/>
            <person name="Huntemann M."/>
            <person name="Mavromatis K."/>
            <person name="Ovchinikova G."/>
            <person name="Pati A."/>
            <person name="Tapia R."/>
            <person name="Han C."/>
            <person name="Goodwin L."/>
            <person name="Chen A."/>
            <person name="Palaniappan K."/>
            <person name="Land M."/>
            <person name="Hauser L."/>
            <person name="Ngatchou-Djao O.D."/>
            <person name="Rohde M."/>
            <person name="Pukall R."/>
            <person name="Spring S."/>
            <person name="Abt B."/>
            <person name="Goker M."/>
            <person name="Detter J.C."/>
            <person name="Woyke T."/>
            <person name="Bristow J."/>
            <person name="Markowitz V."/>
            <person name="Hugenholtz P."/>
            <person name="Eisen J.A."/>
            <person name="Kyrpides N.C."/>
            <person name="Klenk H.P."/>
            <person name="Lapidus A."/>
        </authorList>
    </citation>
    <scope>NUCLEOTIDE SEQUENCE [LARGE SCALE GENOMIC DNA]</scope>
    <source>
        <strain evidence="6">DSM 15567 / CIP 107919 / 50-1 BON</strain>
    </source>
</reference>
<evidence type="ECO:0000256" key="3">
    <source>
        <dbReference type="ARBA" id="ARBA00023014"/>
    </source>
</evidence>
<keyword evidence="6" id="KW-1185">Reference proteome</keyword>